<evidence type="ECO:0000256" key="2">
    <source>
        <dbReference type="SAM" id="SignalP"/>
    </source>
</evidence>
<feature type="domain" description="Ig-like" evidence="3">
    <location>
        <begin position="15"/>
        <end position="113"/>
    </location>
</feature>
<dbReference type="Gene3D" id="2.60.40.10">
    <property type="entry name" value="Immunoglobulins"/>
    <property type="match status" value="2"/>
</dbReference>
<keyword evidence="2" id="KW-0732">Signal</keyword>
<dbReference type="AlphaFoldDB" id="A0A9Q1BYF4"/>
<dbReference type="PANTHER" id="PTHR45889:SF8">
    <property type="entry name" value="IG-LIKE DOMAIN-CONTAINING PROTEIN"/>
    <property type="match status" value="1"/>
</dbReference>
<dbReference type="Proteomes" id="UP001152320">
    <property type="component" value="Chromosome 10"/>
</dbReference>
<feature type="transmembrane region" description="Helical" evidence="1">
    <location>
        <begin position="299"/>
        <end position="324"/>
    </location>
</feature>
<evidence type="ECO:0000256" key="1">
    <source>
        <dbReference type="SAM" id="Phobius"/>
    </source>
</evidence>
<dbReference type="PROSITE" id="PS50835">
    <property type="entry name" value="IG_LIKE"/>
    <property type="match status" value="1"/>
</dbReference>
<evidence type="ECO:0000259" key="3">
    <source>
        <dbReference type="PROSITE" id="PS50835"/>
    </source>
</evidence>
<dbReference type="Pfam" id="PF07686">
    <property type="entry name" value="V-set"/>
    <property type="match status" value="1"/>
</dbReference>
<dbReference type="PANTHER" id="PTHR45889">
    <property type="entry name" value="IG-LIKE DOMAIN-CONTAINING PROTEIN"/>
    <property type="match status" value="1"/>
</dbReference>
<dbReference type="SUPFAM" id="SSF48726">
    <property type="entry name" value="Immunoglobulin"/>
    <property type="match status" value="2"/>
</dbReference>
<keyword evidence="5" id="KW-1185">Reference proteome</keyword>
<reference evidence="4" key="1">
    <citation type="submission" date="2021-10" db="EMBL/GenBank/DDBJ databases">
        <title>Tropical sea cucumber genome reveals ecological adaptation and Cuvierian tubules defense mechanism.</title>
        <authorList>
            <person name="Chen T."/>
        </authorList>
    </citation>
    <scope>NUCLEOTIDE SEQUENCE</scope>
    <source>
        <strain evidence="4">Nanhai2018</strain>
        <tissue evidence="4">Muscle</tissue>
    </source>
</reference>
<dbReference type="InterPro" id="IPR013106">
    <property type="entry name" value="Ig_V-set"/>
</dbReference>
<dbReference type="OrthoDB" id="6413693at2759"/>
<name>A0A9Q1BYF4_HOLLE</name>
<dbReference type="InterPro" id="IPR013783">
    <property type="entry name" value="Ig-like_fold"/>
</dbReference>
<feature type="signal peptide" evidence="2">
    <location>
        <begin position="1"/>
        <end position="19"/>
    </location>
</feature>
<keyword evidence="1" id="KW-0812">Transmembrane</keyword>
<gene>
    <name evidence="4" type="ORF">HOLleu_22226</name>
</gene>
<dbReference type="SMART" id="SM00409">
    <property type="entry name" value="IG"/>
    <property type="match status" value="1"/>
</dbReference>
<accession>A0A9Q1BYF4</accession>
<organism evidence="4 5">
    <name type="scientific">Holothuria leucospilota</name>
    <name type="common">Black long sea cucumber</name>
    <name type="synonym">Mertensiothuria leucospilota</name>
    <dbReference type="NCBI Taxonomy" id="206669"/>
    <lineage>
        <taxon>Eukaryota</taxon>
        <taxon>Metazoa</taxon>
        <taxon>Echinodermata</taxon>
        <taxon>Eleutherozoa</taxon>
        <taxon>Echinozoa</taxon>
        <taxon>Holothuroidea</taxon>
        <taxon>Aspidochirotacea</taxon>
        <taxon>Aspidochirotida</taxon>
        <taxon>Holothuriidae</taxon>
        <taxon>Holothuria</taxon>
    </lineage>
</organism>
<sequence length="337" mass="37173">MGWYLIFVTCFFSFPIARTTILVGPKSAVYPEGSNVTLQCLAERTNRIVWEDVNDNTVIFIDKEKNTEKVKFDNFVISNGEDNFSLTIVNAELSDEGFYACEEGDESRSANVTIEAGPDLSIHVLVPENRTITEDERVFVLCKAEGAKPAVRLKLKFGDNEWIESNNTITNEGLHFTTETRVAHRVTRADTTVTCQATGQVSIPPSTTMSSMNVLHKPACVIELGTDLAECQCVSNPAVSTYSWYVNGELQSTDPSLRIHEYIPANITCLASNEVGISPLTSRYVSLTDLQSDASTKDVVIIISVIAAVIVCAIVIGVILIIVYKQSKRESTFLERL</sequence>
<dbReference type="EMBL" id="JAIZAY010000010">
    <property type="protein sequence ID" value="KAJ8035110.1"/>
    <property type="molecule type" value="Genomic_DNA"/>
</dbReference>
<evidence type="ECO:0000313" key="5">
    <source>
        <dbReference type="Proteomes" id="UP001152320"/>
    </source>
</evidence>
<dbReference type="InterPro" id="IPR036179">
    <property type="entry name" value="Ig-like_dom_sf"/>
</dbReference>
<keyword evidence="1" id="KW-1133">Transmembrane helix</keyword>
<dbReference type="InterPro" id="IPR003599">
    <property type="entry name" value="Ig_sub"/>
</dbReference>
<dbReference type="InterPro" id="IPR007110">
    <property type="entry name" value="Ig-like_dom"/>
</dbReference>
<protein>
    <submittedName>
        <fullName evidence="4">Cell adhesion molecule 3</fullName>
    </submittedName>
</protein>
<proteinExistence type="predicted"/>
<keyword evidence="1" id="KW-0472">Membrane</keyword>
<comment type="caution">
    <text evidence="4">The sequence shown here is derived from an EMBL/GenBank/DDBJ whole genome shotgun (WGS) entry which is preliminary data.</text>
</comment>
<evidence type="ECO:0000313" key="4">
    <source>
        <dbReference type="EMBL" id="KAJ8035110.1"/>
    </source>
</evidence>
<feature type="chain" id="PRO_5040496848" evidence="2">
    <location>
        <begin position="20"/>
        <end position="337"/>
    </location>
</feature>